<keyword evidence="2" id="KW-1185">Reference proteome</keyword>
<protein>
    <submittedName>
        <fullName evidence="1">Uncharacterized protein</fullName>
    </submittedName>
</protein>
<comment type="caution">
    <text evidence="1">The sequence shown here is derived from an EMBL/GenBank/DDBJ whole genome shotgun (WGS) entry which is preliminary data.</text>
</comment>
<name>A0A4Q7ZH63_9ACTN</name>
<dbReference type="AlphaFoldDB" id="A0A4Q7ZH63"/>
<sequence>MTIRTRRSWRSLSSDRVTYGCEWAGPPGGAEAETFVVHLTVTTYGWDAAADLARELCDRVEDEVRELDAGLTTVSYEGDPLRQRRVYCDKRLAGEAGMRCAMEDDHAGQCGEPW</sequence>
<dbReference type="RefSeq" id="WP_130508573.1">
    <property type="nucleotide sequence ID" value="NZ_SHKY01000001.1"/>
</dbReference>
<reference evidence="1 2" key="1">
    <citation type="submission" date="2019-02" db="EMBL/GenBank/DDBJ databases">
        <title>Sequencing the genomes of 1000 actinobacteria strains.</title>
        <authorList>
            <person name="Klenk H.-P."/>
        </authorList>
    </citation>
    <scope>NUCLEOTIDE SEQUENCE [LARGE SCALE GENOMIC DNA]</scope>
    <source>
        <strain evidence="1 2">DSM 45162</strain>
    </source>
</reference>
<evidence type="ECO:0000313" key="1">
    <source>
        <dbReference type="EMBL" id="RZU49505.1"/>
    </source>
</evidence>
<proteinExistence type="predicted"/>
<organism evidence="1 2">
    <name type="scientific">Krasilnikovia cinnamomea</name>
    <dbReference type="NCBI Taxonomy" id="349313"/>
    <lineage>
        <taxon>Bacteria</taxon>
        <taxon>Bacillati</taxon>
        <taxon>Actinomycetota</taxon>
        <taxon>Actinomycetes</taxon>
        <taxon>Micromonosporales</taxon>
        <taxon>Micromonosporaceae</taxon>
        <taxon>Krasilnikovia</taxon>
    </lineage>
</organism>
<gene>
    <name evidence="1" type="ORF">EV385_1258</name>
</gene>
<dbReference type="Proteomes" id="UP000292564">
    <property type="component" value="Unassembled WGS sequence"/>
</dbReference>
<evidence type="ECO:0000313" key="2">
    <source>
        <dbReference type="Proteomes" id="UP000292564"/>
    </source>
</evidence>
<accession>A0A4Q7ZH63</accession>
<dbReference type="EMBL" id="SHKY01000001">
    <property type="protein sequence ID" value="RZU49505.1"/>
    <property type="molecule type" value="Genomic_DNA"/>
</dbReference>